<evidence type="ECO:0000256" key="1">
    <source>
        <dbReference type="ARBA" id="ARBA00023015"/>
    </source>
</evidence>
<dbReference type="SMART" id="SM00448">
    <property type="entry name" value="REC"/>
    <property type="match status" value="1"/>
</dbReference>
<dbReference type="InterPro" id="IPR011006">
    <property type="entry name" value="CheY-like_superfamily"/>
</dbReference>
<gene>
    <name evidence="7" type="ORF">HZ995_01670</name>
</gene>
<dbReference type="GO" id="GO:0003677">
    <property type="term" value="F:DNA binding"/>
    <property type="evidence" value="ECO:0007669"/>
    <property type="project" value="UniProtKB-KW"/>
</dbReference>
<dbReference type="SUPFAM" id="SSF46894">
    <property type="entry name" value="C-terminal effector domain of the bipartite response regulators"/>
    <property type="match status" value="1"/>
</dbReference>
<dbReference type="Gene3D" id="3.40.50.2300">
    <property type="match status" value="1"/>
</dbReference>
<dbReference type="InterPro" id="IPR001789">
    <property type="entry name" value="Sig_transdc_resp-reg_receiver"/>
</dbReference>
<dbReference type="PROSITE" id="PS50043">
    <property type="entry name" value="HTH_LUXR_2"/>
    <property type="match status" value="1"/>
</dbReference>
<dbReference type="Gene3D" id="1.10.10.10">
    <property type="entry name" value="Winged helix-like DNA-binding domain superfamily/Winged helix DNA-binding domain"/>
    <property type="match status" value="1"/>
</dbReference>
<feature type="domain" description="Response regulatory" evidence="6">
    <location>
        <begin position="8"/>
        <end position="121"/>
    </location>
</feature>
<accession>A0A975EQ07</accession>
<dbReference type="Pfam" id="PF00196">
    <property type="entry name" value="GerE"/>
    <property type="match status" value="1"/>
</dbReference>
<name>A0A975EQ07_9RHOB</name>
<dbReference type="CDD" id="cd17537">
    <property type="entry name" value="REC_FixJ"/>
    <property type="match status" value="1"/>
</dbReference>
<dbReference type="EMBL" id="CP060010">
    <property type="protein sequence ID" value="QTN36257.1"/>
    <property type="molecule type" value="Genomic_DNA"/>
</dbReference>
<dbReference type="InterPro" id="IPR036388">
    <property type="entry name" value="WH-like_DNA-bd_sf"/>
</dbReference>
<dbReference type="Proteomes" id="UP000665026">
    <property type="component" value="Chromosome"/>
</dbReference>
<keyword evidence="4" id="KW-0597">Phosphoprotein</keyword>
<proteinExistence type="predicted"/>
<sequence length="206" mass="22942">MVSMDSPTVFLVDDEEDVRSTLSRALKKRGFSVVSFDSARAFLDQYQNEHGCLVLDYGMPEINGLELQSLMNDTNLTLPIIFISGHGGIPESVQAMKAGAVDFLEKPFRQGDLVACIQTAFARDLDMRAALSAQNDAKARFDRLTSREREIAVFMMENPSNTASKEIGRALDISPRTVDHHRARILEKLELGSVIELVEFSKQFTA</sequence>
<dbReference type="PROSITE" id="PS50110">
    <property type="entry name" value="RESPONSE_REGULATORY"/>
    <property type="match status" value="1"/>
</dbReference>
<dbReference type="InterPro" id="IPR000792">
    <property type="entry name" value="Tscrpt_reg_LuxR_C"/>
</dbReference>
<evidence type="ECO:0000313" key="8">
    <source>
        <dbReference type="Proteomes" id="UP000665026"/>
    </source>
</evidence>
<dbReference type="PANTHER" id="PTHR44688:SF16">
    <property type="entry name" value="DNA-BINDING TRANSCRIPTIONAL ACTIVATOR DEVR_DOSR"/>
    <property type="match status" value="1"/>
</dbReference>
<reference evidence="7" key="1">
    <citation type="submission" date="2020-07" db="EMBL/GenBank/DDBJ databases">
        <title>Genome sequences of bacteria associated with the marine, planktonic diatom Thalassiosira profunda strain ECT2AJA-044.</title>
        <authorList>
            <person name="Gargas C.B."/>
            <person name="Roberts W.R."/>
            <person name="Alverson A.J."/>
        </authorList>
    </citation>
    <scope>NUCLEOTIDE SEQUENCE</scope>
    <source>
        <strain evidence="7">ECT2AJA-044</strain>
    </source>
</reference>
<dbReference type="CDD" id="cd06170">
    <property type="entry name" value="LuxR_C_like"/>
    <property type="match status" value="1"/>
</dbReference>
<feature type="modified residue" description="4-aspartylphosphate" evidence="4">
    <location>
        <position position="56"/>
    </location>
</feature>
<evidence type="ECO:0000313" key="7">
    <source>
        <dbReference type="EMBL" id="QTN36257.1"/>
    </source>
</evidence>
<protein>
    <submittedName>
        <fullName evidence="7">Response regulator transcription factor</fullName>
    </submittedName>
</protein>
<dbReference type="SMART" id="SM00421">
    <property type="entry name" value="HTH_LUXR"/>
    <property type="match status" value="1"/>
</dbReference>
<evidence type="ECO:0000256" key="4">
    <source>
        <dbReference type="PROSITE-ProRule" id="PRU00169"/>
    </source>
</evidence>
<evidence type="ECO:0000259" key="6">
    <source>
        <dbReference type="PROSITE" id="PS50110"/>
    </source>
</evidence>
<keyword evidence="2" id="KW-0238">DNA-binding</keyword>
<organism evidence="7 8">
    <name type="scientific">Cognatishimia activa</name>
    <dbReference type="NCBI Taxonomy" id="1715691"/>
    <lineage>
        <taxon>Bacteria</taxon>
        <taxon>Pseudomonadati</taxon>
        <taxon>Pseudomonadota</taxon>
        <taxon>Alphaproteobacteria</taxon>
        <taxon>Rhodobacterales</taxon>
        <taxon>Paracoccaceae</taxon>
        <taxon>Cognatishimia</taxon>
    </lineage>
</organism>
<evidence type="ECO:0000256" key="2">
    <source>
        <dbReference type="ARBA" id="ARBA00023125"/>
    </source>
</evidence>
<feature type="domain" description="HTH luxR-type" evidence="5">
    <location>
        <begin position="137"/>
        <end position="205"/>
    </location>
</feature>
<dbReference type="Pfam" id="PF00072">
    <property type="entry name" value="Response_reg"/>
    <property type="match status" value="1"/>
</dbReference>
<dbReference type="PANTHER" id="PTHR44688">
    <property type="entry name" value="DNA-BINDING TRANSCRIPTIONAL ACTIVATOR DEVR_DOSR"/>
    <property type="match status" value="1"/>
</dbReference>
<dbReference type="AlphaFoldDB" id="A0A975EQ07"/>
<keyword evidence="3" id="KW-0804">Transcription</keyword>
<dbReference type="KEGG" id="cact:HZ995_01670"/>
<evidence type="ECO:0000256" key="3">
    <source>
        <dbReference type="ARBA" id="ARBA00023163"/>
    </source>
</evidence>
<dbReference type="SUPFAM" id="SSF52172">
    <property type="entry name" value="CheY-like"/>
    <property type="match status" value="1"/>
</dbReference>
<keyword evidence="1" id="KW-0805">Transcription regulation</keyword>
<dbReference type="GO" id="GO:0006355">
    <property type="term" value="P:regulation of DNA-templated transcription"/>
    <property type="evidence" value="ECO:0007669"/>
    <property type="project" value="InterPro"/>
</dbReference>
<dbReference type="GO" id="GO:0000160">
    <property type="term" value="P:phosphorelay signal transduction system"/>
    <property type="evidence" value="ECO:0007669"/>
    <property type="project" value="InterPro"/>
</dbReference>
<evidence type="ECO:0000259" key="5">
    <source>
        <dbReference type="PROSITE" id="PS50043"/>
    </source>
</evidence>
<dbReference type="InterPro" id="IPR016032">
    <property type="entry name" value="Sig_transdc_resp-reg_C-effctor"/>
</dbReference>